<gene>
    <name evidence="4" type="primary">LOC112689280</name>
</gene>
<dbReference type="Pfam" id="PF03166">
    <property type="entry name" value="MH2"/>
    <property type="match status" value="1"/>
</dbReference>
<dbReference type="AlphaFoldDB" id="A0A8B8G637"/>
<reference evidence="4" key="1">
    <citation type="submission" date="2025-08" db="UniProtKB">
        <authorList>
            <consortium name="RefSeq"/>
        </authorList>
    </citation>
    <scope>IDENTIFICATION</scope>
    <source>
        <tissue evidence="4">Whole body</tissue>
    </source>
</reference>
<name>A0A8B8G637_9HEMI</name>
<dbReference type="InterPro" id="IPR017855">
    <property type="entry name" value="SMAD-like_dom_sf"/>
</dbReference>
<feature type="domain" description="MH2" evidence="2">
    <location>
        <begin position="91"/>
        <end position="281"/>
    </location>
</feature>
<keyword evidence="3" id="KW-1185">Reference proteome</keyword>
<evidence type="ECO:0000259" key="2">
    <source>
        <dbReference type="PROSITE" id="PS51076"/>
    </source>
</evidence>
<dbReference type="Proteomes" id="UP000694846">
    <property type="component" value="Unplaced"/>
</dbReference>
<organism evidence="3 4">
    <name type="scientific">Sipha flava</name>
    <name type="common">yellow sugarcane aphid</name>
    <dbReference type="NCBI Taxonomy" id="143950"/>
    <lineage>
        <taxon>Eukaryota</taxon>
        <taxon>Metazoa</taxon>
        <taxon>Ecdysozoa</taxon>
        <taxon>Arthropoda</taxon>
        <taxon>Hexapoda</taxon>
        <taxon>Insecta</taxon>
        <taxon>Pterygota</taxon>
        <taxon>Neoptera</taxon>
        <taxon>Paraneoptera</taxon>
        <taxon>Hemiptera</taxon>
        <taxon>Sternorrhyncha</taxon>
        <taxon>Aphidomorpha</taxon>
        <taxon>Aphidoidea</taxon>
        <taxon>Aphididae</taxon>
        <taxon>Sipha</taxon>
    </lineage>
</organism>
<dbReference type="InterPro" id="IPR008984">
    <property type="entry name" value="SMAD_FHA_dom_sf"/>
</dbReference>
<dbReference type="RefSeq" id="XP_025418694.1">
    <property type="nucleotide sequence ID" value="XM_025562909.1"/>
</dbReference>
<protein>
    <submittedName>
        <fullName evidence="4">Uncharacterized protein LOC112689280 isoform X1</fullName>
    </submittedName>
</protein>
<dbReference type="PANTHER" id="PTHR22742:SF2">
    <property type="entry name" value="EXPANSION, ISOFORM A-RELATED"/>
    <property type="match status" value="1"/>
</dbReference>
<dbReference type="PANTHER" id="PTHR22742">
    <property type="entry name" value="EXPANSION, ISOFORM A-RELATED"/>
    <property type="match status" value="1"/>
</dbReference>
<dbReference type="FunFam" id="2.60.200.10:FF:000006">
    <property type="entry name" value="Expansion, isoform A"/>
    <property type="match status" value="1"/>
</dbReference>
<evidence type="ECO:0000313" key="3">
    <source>
        <dbReference type="Proteomes" id="UP000694846"/>
    </source>
</evidence>
<feature type="compositionally biased region" description="Basic and acidic residues" evidence="1">
    <location>
        <begin position="318"/>
        <end position="328"/>
    </location>
</feature>
<dbReference type="GO" id="GO:0009791">
    <property type="term" value="P:post-embryonic development"/>
    <property type="evidence" value="ECO:0007669"/>
    <property type="project" value="UniProtKB-ARBA"/>
</dbReference>
<dbReference type="GO" id="GO:0006355">
    <property type="term" value="P:regulation of DNA-templated transcription"/>
    <property type="evidence" value="ECO:0007669"/>
    <property type="project" value="InterPro"/>
</dbReference>
<evidence type="ECO:0000313" key="4">
    <source>
        <dbReference type="RefSeq" id="XP_025418694.1"/>
    </source>
</evidence>
<dbReference type="OrthoDB" id="5973987at2759"/>
<dbReference type="GO" id="GO:0051239">
    <property type="term" value="P:regulation of multicellular organismal process"/>
    <property type="evidence" value="ECO:0007669"/>
    <property type="project" value="UniProtKB-ARBA"/>
</dbReference>
<dbReference type="SUPFAM" id="SSF49879">
    <property type="entry name" value="SMAD/FHA domain"/>
    <property type="match status" value="1"/>
</dbReference>
<sequence>MMSLYRTIRGTNGTQKRVRDRSCPSLSVPNDMISRRRILSRSRDDLNLDSGVGFPVQVEEEEDVWYNKDKLYKDHIQEVLDKWTQIDDEIWAKVIVLERNRRVAKAYARAPILTVNGSDEGFDGYRIGVNGFDNPMRDPKTEEVKKQVGLGVKVKMDDQGNILVKRLSGKNVYVKSIANSGEETSIGADVLKLPNYCLENDKPVKLFDMKKFQQNVSRELRRAYPDRRRLECQCLSAISFVKNEPDMLDSPIWVLIINVVAMDMLKSKLPPMYAVKRTTVDIKNRPRIPIPDEDPYSIAGANMVAATREQLMMQTAARRGDKPPKLPPRDPSNPYPHDIPKPDYDDIEEEENRLAGTMKQFTSSRGKDKVKDNNKKYDDPYYCGLRARVPNFVKTSNGKTKEAGKDVHVGPKMSTAVPPSRYQLQNSMALSNGHLATTNMHYHHHTQPAMWHTRSFDSGMDAEVFDSPYNHIYGRLPIPTRGYIPTNHRTPMYVGEWD</sequence>
<dbReference type="GeneID" id="112689280"/>
<evidence type="ECO:0000256" key="1">
    <source>
        <dbReference type="SAM" id="MobiDB-lite"/>
    </source>
</evidence>
<dbReference type="InterPro" id="IPR001132">
    <property type="entry name" value="SMAD_dom_Dwarfin-type"/>
</dbReference>
<feature type="region of interest" description="Disordered" evidence="1">
    <location>
        <begin position="316"/>
        <end position="345"/>
    </location>
</feature>
<proteinExistence type="predicted"/>
<dbReference type="Gene3D" id="2.60.200.10">
    <property type="match status" value="1"/>
</dbReference>
<dbReference type="GO" id="GO:0050793">
    <property type="term" value="P:regulation of developmental process"/>
    <property type="evidence" value="ECO:0007669"/>
    <property type="project" value="UniProtKB-ARBA"/>
</dbReference>
<accession>A0A8B8G637</accession>
<dbReference type="SMART" id="SM00524">
    <property type="entry name" value="DWB"/>
    <property type="match status" value="1"/>
</dbReference>
<dbReference type="PROSITE" id="PS51076">
    <property type="entry name" value="MH2"/>
    <property type="match status" value="1"/>
</dbReference>